<dbReference type="Gene3D" id="3.80.10.10">
    <property type="entry name" value="Ribonuclease Inhibitor"/>
    <property type="match status" value="2"/>
</dbReference>
<dbReference type="SUPFAM" id="SSF52047">
    <property type="entry name" value="RNI-like"/>
    <property type="match status" value="1"/>
</dbReference>
<accession>A0ABU6WDA2</accession>
<name>A0ABU6WDA2_9FABA</name>
<dbReference type="Pfam" id="PF13855">
    <property type="entry name" value="LRR_8"/>
    <property type="match status" value="1"/>
</dbReference>
<evidence type="ECO:0000313" key="2">
    <source>
        <dbReference type="Proteomes" id="UP001341840"/>
    </source>
</evidence>
<gene>
    <name evidence="1" type="ORF">PIB30_042465</name>
</gene>
<evidence type="ECO:0000313" key="1">
    <source>
        <dbReference type="EMBL" id="MED6183915.1"/>
    </source>
</evidence>
<keyword evidence="2" id="KW-1185">Reference proteome</keyword>
<sequence>RLRYLSLSAAGFGGRIPNNLGNLTNLHFLDLSWNIFSPESNINWISQLPLLEQLDMSYLSFLFQANNLPVISAPKLQFLNLAFNGLTVSILDALQNTTSLVHLDLQGNNLSSSIPSSSGNLKKLEYLDLSQCWLLGPIPNASKMQLPLNY</sequence>
<dbReference type="EMBL" id="JASCZI010181484">
    <property type="protein sequence ID" value="MED6183915.1"/>
    <property type="molecule type" value="Genomic_DNA"/>
</dbReference>
<proteinExistence type="predicted"/>
<organism evidence="1 2">
    <name type="scientific">Stylosanthes scabra</name>
    <dbReference type="NCBI Taxonomy" id="79078"/>
    <lineage>
        <taxon>Eukaryota</taxon>
        <taxon>Viridiplantae</taxon>
        <taxon>Streptophyta</taxon>
        <taxon>Embryophyta</taxon>
        <taxon>Tracheophyta</taxon>
        <taxon>Spermatophyta</taxon>
        <taxon>Magnoliopsida</taxon>
        <taxon>eudicotyledons</taxon>
        <taxon>Gunneridae</taxon>
        <taxon>Pentapetalae</taxon>
        <taxon>rosids</taxon>
        <taxon>fabids</taxon>
        <taxon>Fabales</taxon>
        <taxon>Fabaceae</taxon>
        <taxon>Papilionoideae</taxon>
        <taxon>50 kb inversion clade</taxon>
        <taxon>dalbergioids sensu lato</taxon>
        <taxon>Dalbergieae</taxon>
        <taxon>Pterocarpus clade</taxon>
        <taxon>Stylosanthes</taxon>
    </lineage>
</organism>
<dbReference type="Proteomes" id="UP001341840">
    <property type="component" value="Unassembled WGS sequence"/>
</dbReference>
<dbReference type="PANTHER" id="PTHR48058:SF23">
    <property type="entry name" value="LEUCINE-RICH REPEAT-CONTAINING N-TERMINAL PLANT-TYPE DOMAIN-CONTAINING PROTEIN"/>
    <property type="match status" value="1"/>
</dbReference>
<comment type="caution">
    <text evidence="1">The sequence shown here is derived from an EMBL/GenBank/DDBJ whole genome shotgun (WGS) entry which is preliminary data.</text>
</comment>
<feature type="non-terminal residue" evidence="1">
    <location>
        <position position="1"/>
    </location>
</feature>
<dbReference type="InterPro" id="IPR032675">
    <property type="entry name" value="LRR_dom_sf"/>
</dbReference>
<dbReference type="PANTHER" id="PTHR48058">
    <property type="entry name" value="LRR RECEPTOR-LIKE SERINE/THREONINE-PROTEIN KINASE FLS2-RELATED"/>
    <property type="match status" value="1"/>
</dbReference>
<dbReference type="Pfam" id="PF00560">
    <property type="entry name" value="LRR_1"/>
    <property type="match status" value="1"/>
</dbReference>
<reference evidence="1 2" key="1">
    <citation type="journal article" date="2023" name="Plants (Basel)">
        <title>Bridging the Gap: Combining Genomics and Transcriptomics Approaches to Understand Stylosanthes scabra, an Orphan Legume from the Brazilian Caatinga.</title>
        <authorList>
            <person name="Ferreira-Neto J.R.C."/>
            <person name="da Silva M.D."/>
            <person name="Binneck E."/>
            <person name="de Melo N.F."/>
            <person name="da Silva R.H."/>
            <person name="de Melo A.L.T.M."/>
            <person name="Pandolfi V."/>
            <person name="Bustamante F.O."/>
            <person name="Brasileiro-Vidal A.C."/>
            <person name="Benko-Iseppon A.M."/>
        </authorList>
    </citation>
    <scope>NUCLEOTIDE SEQUENCE [LARGE SCALE GENOMIC DNA]</scope>
    <source>
        <tissue evidence="1">Leaves</tissue>
    </source>
</reference>
<protein>
    <submittedName>
        <fullName evidence="1">Uncharacterized protein</fullName>
    </submittedName>
</protein>
<dbReference type="InterPro" id="IPR001611">
    <property type="entry name" value="Leu-rich_rpt"/>
</dbReference>